<evidence type="ECO:0000256" key="1">
    <source>
        <dbReference type="ARBA" id="ARBA00004496"/>
    </source>
</evidence>
<dbReference type="InterPro" id="IPR027417">
    <property type="entry name" value="P-loop_NTPase"/>
</dbReference>
<dbReference type="SUPFAM" id="SSF52540">
    <property type="entry name" value="P-loop containing nucleoside triphosphate hydrolases"/>
    <property type="match status" value="1"/>
</dbReference>
<keyword evidence="3" id="KW-0963">Cytoplasm</keyword>
<comment type="subcellular location">
    <subcellularLocation>
        <location evidence="1">Cytoplasm</location>
    </subcellularLocation>
</comment>
<dbReference type="STRING" id="86105.NF27_IN00430"/>
<accession>A0A0C1MQL8</accession>
<dbReference type="InterPro" id="IPR003714">
    <property type="entry name" value="PhoH"/>
</dbReference>
<keyword evidence="5" id="KW-0067">ATP-binding</keyword>
<dbReference type="FunFam" id="3.40.50.300:FF:000013">
    <property type="entry name" value="PhoH family ATPase"/>
    <property type="match status" value="1"/>
</dbReference>
<evidence type="ECO:0000256" key="6">
    <source>
        <dbReference type="ARBA" id="ARBA00039970"/>
    </source>
</evidence>
<sequence>MMETSVSLVFDNNSLLPILFGEQNSNIKFIEQSLSVHISSRGNYLAITGDQESSRRASYTIDWLYERIKNGIKEVTQADIEAAIRFTVGTADLEQLKIKQRVESKYALKTRKKEVIPYNKIQHAYLELLHTKDIVFGIGAAGTGKTYLAVAAAVSMFLKKQVEKVILTRPAVEAGEKLGFLPGDIKDKVDPYLRPLYDALFEMLPSENVERYFATQEFQIAPLAFMRGRTLSNSFVILDEAQNATSLQMKMFLTRLGYGSKMVITGDITQIDLPKTIESGLIDAINRLKNIPEIGIVKFGSSDVVRHPLTSKIIDAYEQS</sequence>
<keyword evidence="9" id="KW-1185">Reference proteome</keyword>
<dbReference type="EMBL" id="JSWE01000206">
    <property type="protein sequence ID" value="KIE04302.1"/>
    <property type="molecule type" value="Genomic_DNA"/>
</dbReference>
<dbReference type="InterPro" id="IPR051451">
    <property type="entry name" value="PhoH2-like"/>
</dbReference>
<dbReference type="Gene3D" id="3.40.50.300">
    <property type="entry name" value="P-loop containing nucleotide triphosphate hydrolases"/>
    <property type="match status" value="1"/>
</dbReference>
<keyword evidence="4" id="KW-0547">Nucleotide-binding</keyword>
<evidence type="ECO:0000256" key="4">
    <source>
        <dbReference type="ARBA" id="ARBA00022741"/>
    </source>
</evidence>
<evidence type="ECO:0000313" key="8">
    <source>
        <dbReference type="EMBL" id="KIE04302.1"/>
    </source>
</evidence>
<gene>
    <name evidence="8" type="primary">phoH_2</name>
    <name evidence="8" type="ORF">NF27_IN00430</name>
</gene>
<evidence type="ECO:0000256" key="2">
    <source>
        <dbReference type="ARBA" id="ARBA00010393"/>
    </source>
</evidence>
<dbReference type="GO" id="GO:0005829">
    <property type="term" value="C:cytosol"/>
    <property type="evidence" value="ECO:0007669"/>
    <property type="project" value="TreeGrafter"/>
</dbReference>
<comment type="similarity">
    <text evidence="2">Belongs to the PhoH family.</text>
</comment>
<organism evidence="8 9">
    <name type="scientific">Candidatus Jidaibacter acanthamoebae</name>
    <dbReference type="NCBI Taxonomy" id="86105"/>
    <lineage>
        <taxon>Bacteria</taxon>
        <taxon>Pseudomonadati</taxon>
        <taxon>Pseudomonadota</taxon>
        <taxon>Alphaproteobacteria</taxon>
        <taxon>Rickettsiales</taxon>
        <taxon>Candidatus Midichloriaceae</taxon>
        <taxon>Candidatus Jidaibacter</taxon>
    </lineage>
</organism>
<dbReference type="AlphaFoldDB" id="A0A0C1MQL8"/>
<comment type="caution">
    <text evidence="8">The sequence shown here is derived from an EMBL/GenBank/DDBJ whole genome shotgun (WGS) entry which is preliminary data.</text>
</comment>
<dbReference type="Pfam" id="PF02562">
    <property type="entry name" value="PhoH"/>
    <property type="match status" value="1"/>
</dbReference>
<reference evidence="8 9" key="1">
    <citation type="submission" date="2014-11" db="EMBL/GenBank/DDBJ databases">
        <title>A Rickettsiales Symbiont of Amoebae With Ancient Features.</title>
        <authorList>
            <person name="Schulz F."/>
            <person name="Martijn J."/>
            <person name="Wascher F."/>
            <person name="Kostanjsek R."/>
            <person name="Ettema T.J."/>
            <person name="Horn M."/>
        </authorList>
    </citation>
    <scope>NUCLEOTIDE SEQUENCE [LARGE SCALE GENOMIC DNA]</scope>
    <source>
        <strain evidence="8 9">UWC36</strain>
    </source>
</reference>
<dbReference type="Proteomes" id="UP000031258">
    <property type="component" value="Unassembled WGS sequence"/>
</dbReference>
<protein>
    <recommendedName>
        <fullName evidence="6">PhoH-like protein</fullName>
    </recommendedName>
</protein>
<evidence type="ECO:0000259" key="7">
    <source>
        <dbReference type="Pfam" id="PF02562"/>
    </source>
</evidence>
<dbReference type="PANTHER" id="PTHR30473:SF1">
    <property type="entry name" value="PHOH-LIKE PROTEIN"/>
    <property type="match status" value="1"/>
</dbReference>
<proteinExistence type="inferred from homology"/>
<evidence type="ECO:0000256" key="3">
    <source>
        <dbReference type="ARBA" id="ARBA00022490"/>
    </source>
</evidence>
<evidence type="ECO:0000256" key="5">
    <source>
        <dbReference type="ARBA" id="ARBA00022840"/>
    </source>
</evidence>
<evidence type="ECO:0000313" key="9">
    <source>
        <dbReference type="Proteomes" id="UP000031258"/>
    </source>
</evidence>
<dbReference type="GO" id="GO:0005524">
    <property type="term" value="F:ATP binding"/>
    <property type="evidence" value="ECO:0007669"/>
    <property type="project" value="UniProtKB-KW"/>
</dbReference>
<dbReference type="PANTHER" id="PTHR30473">
    <property type="entry name" value="PROTEIN PHOH"/>
    <property type="match status" value="1"/>
</dbReference>
<name>A0A0C1MQL8_9RICK</name>
<feature type="domain" description="PhoH-like protein" evidence="7">
    <location>
        <begin position="115"/>
        <end position="318"/>
    </location>
</feature>
<dbReference type="PATRIC" id="fig|86105.3.peg.1844"/>